<organism evidence="2 3">
    <name type="scientific">Variovorax guangxiensis</name>
    <dbReference type="NCBI Taxonomy" id="1775474"/>
    <lineage>
        <taxon>Bacteria</taxon>
        <taxon>Pseudomonadati</taxon>
        <taxon>Pseudomonadota</taxon>
        <taxon>Betaproteobacteria</taxon>
        <taxon>Burkholderiales</taxon>
        <taxon>Comamonadaceae</taxon>
        <taxon>Variovorax</taxon>
    </lineage>
</organism>
<feature type="domain" description="Hemerythrin-like" evidence="1">
    <location>
        <begin position="6"/>
        <end position="141"/>
    </location>
</feature>
<sequence>MPHATVRIIRQEHAALAAMLRSIVMLLEQHRRKGTLPDFATLRAMLFYVDEFPEKRHHRKETELLFPRLRARTPISRELLDRLDSDHAKGERRIRNVEHALLAFEMLGEPRREEFEKTVGEYVDFYLDHMALEEREILPLAERVLTEDDWRDLDDAFSQNRDPMTGHVPDLEYNALFTRIVNIVPAPIGLGPAL</sequence>
<dbReference type="PANTHER" id="PTHR39966:SF1">
    <property type="entry name" value="HEMERYTHRIN-LIKE DOMAIN-CONTAINING PROTEIN"/>
    <property type="match status" value="1"/>
</dbReference>
<dbReference type="Pfam" id="PF01814">
    <property type="entry name" value="Hemerythrin"/>
    <property type="match status" value="1"/>
</dbReference>
<dbReference type="InterPro" id="IPR012312">
    <property type="entry name" value="Hemerythrin-like"/>
</dbReference>
<reference evidence="2 3" key="1">
    <citation type="submission" date="2018-12" db="EMBL/GenBank/DDBJ databases">
        <title>The genome sequences of Variovorax guangxiensis DSM 27352.</title>
        <authorList>
            <person name="Gao J."/>
            <person name="Sun J."/>
        </authorList>
    </citation>
    <scope>NUCLEOTIDE SEQUENCE [LARGE SCALE GENOMIC DNA]</scope>
    <source>
        <strain evidence="2 3">DSM 27352</strain>
    </source>
</reference>
<name>A0A433MF30_9BURK</name>
<proteinExistence type="predicted"/>
<comment type="caution">
    <text evidence="2">The sequence shown here is derived from an EMBL/GenBank/DDBJ whole genome shotgun (WGS) entry which is preliminary data.</text>
</comment>
<dbReference type="PANTHER" id="PTHR39966">
    <property type="entry name" value="BLL2471 PROTEIN-RELATED"/>
    <property type="match status" value="1"/>
</dbReference>
<dbReference type="AlphaFoldDB" id="A0A433MF30"/>
<dbReference type="GO" id="GO:0005886">
    <property type="term" value="C:plasma membrane"/>
    <property type="evidence" value="ECO:0007669"/>
    <property type="project" value="TreeGrafter"/>
</dbReference>
<evidence type="ECO:0000259" key="1">
    <source>
        <dbReference type="Pfam" id="PF01814"/>
    </source>
</evidence>
<dbReference type="Proteomes" id="UP000281118">
    <property type="component" value="Unassembled WGS sequence"/>
</dbReference>
<dbReference type="CDD" id="cd12108">
    <property type="entry name" value="Hr-like"/>
    <property type="match status" value="1"/>
</dbReference>
<dbReference type="EMBL" id="RXFT01000001">
    <property type="protein sequence ID" value="RUR66355.1"/>
    <property type="molecule type" value="Genomic_DNA"/>
</dbReference>
<evidence type="ECO:0000313" key="2">
    <source>
        <dbReference type="EMBL" id="RUR66355.1"/>
    </source>
</evidence>
<protein>
    <submittedName>
        <fullName evidence="2">Hemerythrin domain-containing protein</fullName>
    </submittedName>
</protein>
<dbReference type="RefSeq" id="WP_126019934.1">
    <property type="nucleotide sequence ID" value="NZ_RXFT01000001.1"/>
</dbReference>
<accession>A0A433MF30</accession>
<evidence type="ECO:0000313" key="3">
    <source>
        <dbReference type="Proteomes" id="UP000281118"/>
    </source>
</evidence>
<dbReference type="OrthoDB" id="8560984at2"/>
<gene>
    <name evidence="2" type="ORF">EJP67_04700</name>
</gene>
<dbReference type="Gene3D" id="1.20.120.520">
    <property type="entry name" value="nmb1532 protein domain like"/>
    <property type="match status" value="1"/>
</dbReference>